<dbReference type="EMBL" id="BGZK01000869">
    <property type="protein sequence ID" value="GBP63425.1"/>
    <property type="molecule type" value="Genomic_DNA"/>
</dbReference>
<protein>
    <submittedName>
        <fullName evidence="1">Uncharacterized protein</fullName>
    </submittedName>
</protein>
<sequence length="187" mass="21563">MSTGARAGRAHGLRRPTFSVTVLDGELHITRERPYDWHYTCLSSPSFLSGRGSAVESTGFEPKGAELDHGRGRIALRRFNSSQINRCPFSLLQNRCRTEYWDLRYELAEKRPSLESKLKLACRNFGMFNRMRKCPEPDRALHFIKRMKGGCISTTVLPLNRTQRRAFRIGGFRERFNIFVHALSNIL</sequence>
<dbReference type="Proteomes" id="UP000299102">
    <property type="component" value="Unassembled WGS sequence"/>
</dbReference>
<comment type="caution">
    <text evidence="1">The sequence shown here is derived from an EMBL/GenBank/DDBJ whole genome shotgun (WGS) entry which is preliminary data.</text>
</comment>
<accession>A0A4C1XMI8</accession>
<reference evidence="1 2" key="1">
    <citation type="journal article" date="2019" name="Commun. Biol.">
        <title>The bagworm genome reveals a unique fibroin gene that provides high tensile strength.</title>
        <authorList>
            <person name="Kono N."/>
            <person name="Nakamura H."/>
            <person name="Ohtoshi R."/>
            <person name="Tomita M."/>
            <person name="Numata K."/>
            <person name="Arakawa K."/>
        </authorList>
    </citation>
    <scope>NUCLEOTIDE SEQUENCE [LARGE SCALE GENOMIC DNA]</scope>
</reference>
<proteinExistence type="predicted"/>
<name>A0A4C1XMI8_EUMVA</name>
<dbReference type="AlphaFoldDB" id="A0A4C1XMI8"/>
<gene>
    <name evidence="1" type="ORF">EVAR_35315_1</name>
</gene>
<evidence type="ECO:0000313" key="2">
    <source>
        <dbReference type="Proteomes" id="UP000299102"/>
    </source>
</evidence>
<keyword evidence="2" id="KW-1185">Reference proteome</keyword>
<organism evidence="1 2">
    <name type="scientific">Eumeta variegata</name>
    <name type="common">Bagworm moth</name>
    <name type="synonym">Eumeta japonica</name>
    <dbReference type="NCBI Taxonomy" id="151549"/>
    <lineage>
        <taxon>Eukaryota</taxon>
        <taxon>Metazoa</taxon>
        <taxon>Ecdysozoa</taxon>
        <taxon>Arthropoda</taxon>
        <taxon>Hexapoda</taxon>
        <taxon>Insecta</taxon>
        <taxon>Pterygota</taxon>
        <taxon>Neoptera</taxon>
        <taxon>Endopterygota</taxon>
        <taxon>Lepidoptera</taxon>
        <taxon>Glossata</taxon>
        <taxon>Ditrysia</taxon>
        <taxon>Tineoidea</taxon>
        <taxon>Psychidae</taxon>
        <taxon>Oiketicinae</taxon>
        <taxon>Eumeta</taxon>
    </lineage>
</organism>
<evidence type="ECO:0000313" key="1">
    <source>
        <dbReference type="EMBL" id="GBP63425.1"/>
    </source>
</evidence>